<dbReference type="PANTHER" id="PTHR44845">
    <property type="entry name" value="CARRIER DOMAIN-CONTAINING PROTEIN"/>
    <property type="match status" value="1"/>
</dbReference>
<accession>A0ABR5IW53</accession>
<name>A0ABR5IW53_9ACTN</name>
<evidence type="ECO:0000313" key="4">
    <source>
        <dbReference type="EMBL" id="KOG85390.1"/>
    </source>
</evidence>
<dbReference type="InterPro" id="IPR025110">
    <property type="entry name" value="AMP-bd_C"/>
</dbReference>
<organism evidence="4 5">
    <name type="scientific">Streptomyces varsoviensis</name>
    <dbReference type="NCBI Taxonomy" id="67373"/>
    <lineage>
        <taxon>Bacteria</taxon>
        <taxon>Bacillati</taxon>
        <taxon>Actinomycetota</taxon>
        <taxon>Actinomycetes</taxon>
        <taxon>Kitasatosporales</taxon>
        <taxon>Streptomycetaceae</taxon>
        <taxon>Streptomyces</taxon>
    </lineage>
</organism>
<evidence type="ECO:0000313" key="5">
    <source>
        <dbReference type="Proteomes" id="UP000037020"/>
    </source>
</evidence>
<evidence type="ECO:0000259" key="3">
    <source>
        <dbReference type="Pfam" id="PF13193"/>
    </source>
</evidence>
<reference evidence="4 5" key="1">
    <citation type="submission" date="2015-07" db="EMBL/GenBank/DDBJ databases">
        <authorList>
            <person name="Ju K.-S."/>
            <person name="Doroghazi J.R."/>
            <person name="Metcalf W.W."/>
        </authorList>
    </citation>
    <scope>NUCLEOTIDE SEQUENCE [LARGE SCALE GENOMIC DNA]</scope>
    <source>
        <strain evidence="4 5">NRRL B-3589</strain>
    </source>
</reference>
<dbReference type="SUPFAM" id="SSF56801">
    <property type="entry name" value="Acetyl-CoA synthetase-like"/>
    <property type="match status" value="1"/>
</dbReference>
<dbReference type="EMBL" id="LGUT01003456">
    <property type="protein sequence ID" value="KOG85390.1"/>
    <property type="molecule type" value="Genomic_DNA"/>
</dbReference>
<proteinExistence type="predicted"/>
<keyword evidence="1" id="KW-0596">Phosphopantetheine</keyword>
<gene>
    <name evidence="4" type="ORF">ADK38_36950</name>
</gene>
<comment type="caution">
    <text evidence="4">The sequence shown here is derived from an EMBL/GenBank/DDBJ whole genome shotgun (WGS) entry which is preliminary data.</text>
</comment>
<protein>
    <recommendedName>
        <fullName evidence="3">AMP-binding enzyme C-terminal domain-containing protein</fullName>
    </recommendedName>
</protein>
<dbReference type="Pfam" id="PF13193">
    <property type="entry name" value="AMP-binding_C"/>
    <property type="match status" value="1"/>
</dbReference>
<keyword evidence="2" id="KW-0597">Phosphoprotein</keyword>
<keyword evidence="5" id="KW-1185">Reference proteome</keyword>
<feature type="domain" description="AMP-binding enzyme C-terminal" evidence="3">
    <location>
        <begin position="2"/>
        <end position="66"/>
    </location>
</feature>
<dbReference type="PANTHER" id="PTHR44845:SF6">
    <property type="entry name" value="BETA-ALANINE-ACTIVATING ENZYME"/>
    <property type="match status" value="1"/>
</dbReference>
<evidence type="ECO:0000256" key="2">
    <source>
        <dbReference type="ARBA" id="ARBA00022553"/>
    </source>
</evidence>
<evidence type="ECO:0000256" key="1">
    <source>
        <dbReference type="ARBA" id="ARBA00022450"/>
    </source>
</evidence>
<sequence length="77" mass="8219">MVAHSAVVVREDRPGDKRLVAYVVAAEGAEPDAGVLRRHVGEALPDYMVPSAVVMLDALPLTPNGKLDRKALPAPDY</sequence>
<dbReference type="Gene3D" id="3.30.300.30">
    <property type="match status" value="1"/>
</dbReference>
<dbReference type="Proteomes" id="UP000037020">
    <property type="component" value="Unassembled WGS sequence"/>
</dbReference>
<feature type="non-terminal residue" evidence="4">
    <location>
        <position position="77"/>
    </location>
</feature>
<dbReference type="InterPro" id="IPR045851">
    <property type="entry name" value="AMP-bd_C_sf"/>
</dbReference>